<dbReference type="InterPro" id="IPR006121">
    <property type="entry name" value="HMA_dom"/>
</dbReference>
<dbReference type="PANTHER" id="PTHR43520:SF8">
    <property type="entry name" value="P-TYPE CU(+) TRANSPORTER"/>
    <property type="match status" value="1"/>
</dbReference>
<dbReference type="Pfam" id="PF00122">
    <property type="entry name" value="E1-E2_ATPase"/>
    <property type="match status" value="1"/>
</dbReference>
<dbReference type="PROSITE" id="PS50846">
    <property type="entry name" value="HMA_2"/>
    <property type="match status" value="2"/>
</dbReference>
<dbReference type="Pfam" id="PF00702">
    <property type="entry name" value="Hydrolase"/>
    <property type="match status" value="1"/>
</dbReference>
<keyword evidence="5" id="KW-0813">Transport</keyword>
<feature type="domain" description="HMA" evidence="22">
    <location>
        <begin position="21"/>
        <end position="84"/>
    </location>
</feature>
<dbReference type="GO" id="GO:0043682">
    <property type="term" value="F:P-type divalent copper transporter activity"/>
    <property type="evidence" value="ECO:0007669"/>
    <property type="project" value="TreeGrafter"/>
</dbReference>
<evidence type="ECO:0000256" key="9">
    <source>
        <dbReference type="ARBA" id="ARBA00022741"/>
    </source>
</evidence>
<proteinExistence type="inferred from homology"/>
<feature type="transmembrane region" description="Helical" evidence="21">
    <location>
        <begin position="220"/>
        <end position="238"/>
    </location>
</feature>
<keyword evidence="6 21" id="KW-0812">Transmembrane</keyword>
<evidence type="ECO:0000256" key="21">
    <source>
        <dbReference type="RuleBase" id="RU362081"/>
    </source>
</evidence>
<dbReference type="PROSITE" id="PS01047">
    <property type="entry name" value="HMA_1"/>
    <property type="match status" value="2"/>
</dbReference>
<keyword evidence="15" id="KW-0186">Copper</keyword>
<keyword evidence="13" id="KW-1278">Translocase</keyword>
<evidence type="ECO:0000256" key="11">
    <source>
        <dbReference type="ARBA" id="ARBA00022840"/>
    </source>
</evidence>
<dbReference type="Proteomes" id="UP000183047">
    <property type="component" value="Unassembled WGS sequence"/>
</dbReference>
<dbReference type="SFLD" id="SFLDG00002">
    <property type="entry name" value="C1.7:_P-type_atpase_like"/>
    <property type="match status" value="1"/>
</dbReference>
<dbReference type="InterPro" id="IPR036163">
    <property type="entry name" value="HMA_dom_sf"/>
</dbReference>
<evidence type="ECO:0000256" key="20">
    <source>
        <dbReference type="ARBA" id="ARBA00049289"/>
    </source>
</evidence>
<dbReference type="Gene3D" id="3.40.50.1000">
    <property type="entry name" value="HAD superfamily/HAD-like"/>
    <property type="match status" value="1"/>
</dbReference>
<keyword evidence="17 21" id="KW-0472">Membrane</keyword>
<dbReference type="GO" id="GO:0016887">
    <property type="term" value="F:ATP hydrolysis activity"/>
    <property type="evidence" value="ECO:0007669"/>
    <property type="project" value="InterPro"/>
</dbReference>
<feature type="transmembrane region" description="Helical" evidence="21">
    <location>
        <begin position="727"/>
        <end position="751"/>
    </location>
</feature>
<dbReference type="SFLD" id="SFLDS00003">
    <property type="entry name" value="Haloacid_Dehalogenase"/>
    <property type="match status" value="1"/>
</dbReference>
<evidence type="ECO:0000256" key="1">
    <source>
        <dbReference type="ARBA" id="ARBA00004651"/>
    </source>
</evidence>
<evidence type="ECO:0000256" key="10">
    <source>
        <dbReference type="ARBA" id="ARBA00022796"/>
    </source>
</evidence>
<dbReference type="AlphaFoldDB" id="A0A1G5AUC9"/>
<dbReference type="InterPro" id="IPR036412">
    <property type="entry name" value="HAD-like_sf"/>
</dbReference>
<comment type="catalytic activity">
    <reaction evidence="20">
        <text>Cu(+)(in) + ATP + H2O = Cu(+)(out) + ADP + phosphate + H(+)</text>
        <dbReference type="Rhea" id="RHEA:25792"/>
        <dbReference type="ChEBI" id="CHEBI:15377"/>
        <dbReference type="ChEBI" id="CHEBI:15378"/>
        <dbReference type="ChEBI" id="CHEBI:30616"/>
        <dbReference type="ChEBI" id="CHEBI:43474"/>
        <dbReference type="ChEBI" id="CHEBI:49552"/>
        <dbReference type="ChEBI" id="CHEBI:456216"/>
        <dbReference type="EC" id="7.2.2.8"/>
    </reaction>
</comment>
<evidence type="ECO:0000313" key="24">
    <source>
        <dbReference type="Proteomes" id="UP000183047"/>
    </source>
</evidence>
<dbReference type="SFLD" id="SFLDF00027">
    <property type="entry name" value="p-type_atpase"/>
    <property type="match status" value="1"/>
</dbReference>
<evidence type="ECO:0000256" key="14">
    <source>
        <dbReference type="ARBA" id="ARBA00022989"/>
    </source>
</evidence>
<feature type="transmembrane region" description="Helical" evidence="21">
    <location>
        <begin position="373"/>
        <end position="395"/>
    </location>
</feature>
<dbReference type="InterPro" id="IPR001757">
    <property type="entry name" value="P_typ_ATPase"/>
</dbReference>
<dbReference type="SUPFAM" id="SSF81665">
    <property type="entry name" value="Calcium ATPase, transmembrane domain M"/>
    <property type="match status" value="1"/>
</dbReference>
<dbReference type="GO" id="GO:0005886">
    <property type="term" value="C:plasma membrane"/>
    <property type="evidence" value="ECO:0007669"/>
    <property type="project" value="UniProtKB-SubCell"/>
</dbReference>
<evidence type="ECO:0000259" key="22">
    <source>
        <dbReference type="PROSITE" id="PS50846"/>
    </source>
</evidence>
<dbReference type="NCBIfam" id="TIGR01511">
    <property type="entry name" value="ATPase-IB1_Cu"/>
    <property type="match status" value="1"/>
</dbReference>
<dbReference type="FunFam" id="2.70.150.10:FF:000002">
    <property type="entry name" value="Copper-transporting ATPase 1, putative"/>
    <property type="match status" value="1"/>
</dbReference>
<dbReference type="InterPro" id="IPR018303">
    <property type="entry name" value="ATPase_P-typ_P_site"/>
</dbReference>
<evidence type="ECO:0000256" key="8">
    <source>
        <dbReference type="ARBA" id="ARBA00022737"/>
    </source>
</evidence>
<name>A0A1G5AUC9_9FIRM</name>
<dbReference type="InterPro" id="IPR008250">
    <property type="entry name" value="ATPase_P-typ_transduc_dom_A_sf"/>
</dbReference>
<keyword evidence="7 21" id="KW-0479">Metal-binding</keyword>
<evidence type="ECO:0000256" key="15">
    <source>
        <dbReference type="ARBA" id="ARBA00023008"/>
    </source>
</evidence>
<comment type="similarity">
    <text evidence="2 21">Belongs to the cation transport ATPase (P-type) (TC 3.A.3) family. Type IB subfamily.</text>
</comment>
<protein>
    <recommendedName>
        <fullName evidence="4">Copper-exporting P-type ATPase</fullName>
        <ecNumber evidence="3">7.2.2.8</ecNumber>
    </recommendedName>
    <alternativeName>
        <fullName evidence="18">Copper-exporting P-type ATPase A</fullName>
    </alternativeName>
    <alternativeName>
        <fullName evidence="19">Cu(+)-exporting ATPase</fullName>
    </alternativeName>
</protein>
<dbReference type="PROSITE" id="PS00154">
    <property type="entry name" value="ATPASE_E1_E2"/>
    <property type="match status" value="1"/>
</dbReference>
<evidence type="ECO:0000313" key="23">
    <source>
        <dbReference type="EMBL" id="SCX81483.1"/>
    </source>
</evidence>
<evidence type="ECO:0000256" key="5">
    <source>
        <dbReference type="ARBA" id="ARBA00022448"/>
    </source>
</evidence>
<evidence type="ECO:0000256" key="16">
    <source>
        <dbReference type="ARBA" id="ARBA00023065"/>
    </source>
</evidence>
<evidence type="ECO:0000256" key="12">
    <source>
        <dbReference type="ARBA" id="ARBA00022842"/>
    </source>
</evidence>
<dbReference type="GO" id="GO:0005507">
    <property type="term" value="F:copper ion binding"/>
    <property type="evidence" value="ECO:0007669"/>
    <property type="project" value="InterPro"/>
</dbReference>
<dbReference type="GO" id="GO:0055070">
    <property type="term" value="P:copper ion homeostasis"/>
    <property type="evidence" value="ECO:0007669"/>
    <property type="project" value="TreeGrafter"/>
</dbReference>
<keyword evidence="11 21" id="KW-0067">ATP-binding</keyword>
<feature type="transmembrane region" description="Helical" evidence="21">
    <location>
        <begin position="111"/>
        <end position="131"/>
    </location>
</feature>
<gene>
    <name evidence="23" type="ORF">SAMN02910451_00368</name>
</gene>
<keyword evidence="24" id="KW-1185">Reference proteome</keyword>
<keyword evidence="16" id="KW-0406">Ion transport</keyword>
<accession>A0A1G5AUC9</accession>
<keyword evidence="12" id="KW-0460">Magnesium</keyword>
<dbReference type="Gene3D" id="2.70.150.10">
    <property type="entry name" value="Calcium-transporting ATPase, cytoplasmic transduction domain A"/>
    <property type="match status" value="1"/>
</dbReference>
<dbReference type="InterPro" id="IPR006122">
    <property type="entry name" value="HMA_Cu_ion-bd"/>
</dbReference>
<dbReference type="Gene3D" id="3.30.70.100">
    <property type="match status" value="2"/>
</dbReference>
<dbReference type="GO" id="GO:0140581">
    <property type="term" value="F:P-type monovalent copper transporter activity"/>
    <property type="evidence" value="ECO:0007669"/>
    <property type="project" value="UniProtKB-EC"/>
</dbReference>
<evidence type="ECO:0000256" key="17">
    <source>
        <dbReference type="ARBA" id="ARBA00023136"/>
    </source>
</evidence>
<dbReference type="Pfam" id="PF00403">
    <property type="entry name" value="HMA"/>
    <property type="match status" value="2"/>
</dbReference>
<evidence type="ECO:0000256" key="6">
    <source>
        <dbReference type="ARBA" id="ARBA00022692"/>
    </source>
</evidence>
<feature type="transmembrane region" description="Helical" evidence="21">
    <location>
        <begin position="757"/>
        <end position="779"/>
    </location>
</feature>
<dbReference type="CDD" id="cd00371">
    <property type="entry name" value="HMA"/>
    <property type="match status" value="2"/>
</dbReference>
<reference evidence="24" key="1">
    <citation type="submission" date="2016-10" db="EMBL/GenBank/DDBJ databases">
        <authorList>
            <person name="Varghese N."/>
            <person name="Submissions S."/>
        </authorList>
    </citation>
    <scope>NUCLEOTIDE SEQUENCE [LARGE SCALE GENOMIC DNA]</scope>
    <source>
        <strain evidence="24">XBD2006</strain>
    </source>
</reference>
<dbReference type="InterPro" id="IPR023214">
    <property type="entry name" value="HAD_sf"/>
</dbReference>
<dbReference type="GO" id="GO:0005524">
    <property type="term" value="F:ATP binding"/>
    <property type="evidence" value="ECO:0007669"/>
    <property type="project" value="UniProtKB-UniRule"/>
</dbReference>
<keyword evidence="10" id="KW-0187">Copper transport</keyword>
<dbReference type="InterPro" id="IPR023298">
    <property type="entry name" value="ATPase_P-typ_TM_dom_sf"/>
</dbReference>
<dbReference type="PRINTS" id="PR00943">
    <property type="entry name" value="CUATPASE"/>
</dbReference>
<dbReference type="Gene3D" id="3.40.1110.10">
    <property type="entry name" value="Calcium-transporting ATPase, cytoplasmic domain N"/>
    <property type="match status" value="1"/>
</dbReference>
<dbReference type="SUPFAM" id="SSF55008">
    <property type="entry name" value="HMA, heavy metal-associated domain"/>
    <property type="match status" value="2"/>
</dbReference>
<dbReference type="PANTHER" id="PTHR43520">
    <property type="entry name" value="ATP7, ISOFORM B"/>
    <property type="match status" value="1"/>
</dbReference>
<keyword evidence="14 21" id="KW-1133">Transmembrane helix</keyword>
<dbReference type="EMBL" id="FMUR01000004">
    <property type="protein sequence ID" value="SCX81483.1"/>
    <property type="molecule type" value="Genomic_DNA"/>
</dbReference>
<evidence type="ECO:0000256" key="2">
    <source>
        <dbReference type="ARBA" id="ARBA00006024"/>
    </source>
</evidence>
<feature type="transmembrane region" description="Helical" evidence="21">
    <location>
        <begin position="182"/>
        <end position="200"/>
    </location>
</feature>
<dbReference type="SUPFAM" id="SSF56784">
    <property type="entry name" value="HAD-like"/>
    <property type="match status" value="1"/>
</dbReference>
<keyword evidence="21" id="KW-1003">Cell membrane</keyword>
<dbReference type="InterPro" id="IPR017969">
    <property type="entry name" value="Heavy-metal-associated_CS"/>
</dbReference>
<evidence type="ECO:0000256" key="13">
    <source>
        <dbReference type="ARBA" id="ARBA00022967"/>
    </source>
</evidence>
<sequence>MLTSCQGKKPTEIAEYEKGNVMEKYVITGMSCAACQVRVEKAVNSLKGVTECTVNLLTNSMTVEGNVLTSDIIKAVEDAGYGATLLDEESQKNEEEEALKDKETPILKRRLLYSVGFLLVLIYFSMGHKIFGFPLPPFLDGNVIAIGIIQMILCIVIMIINRNFFISGFRGLMHKSPNMDTLVALGSSASFVYSAFALAIMMISKANGAPEKTNLFYDELYFESAAMILTFITVGKMLEARSKGKTTTAIKSLMKLVSKTATVIDENGAEKEVPIEQVKVEDIFVVKAGERIPVDGVIVEGSSAIDESSLTGESIPVDKNVGEDVFAATINSSGYLKCKATRVGKDTTLSQIITMVSDAAATKAPIAKLADKVSGVFVPVVMCIALVTIMSWLIVGASFGYALARGVAVLVISCPCALGLATPVAVMVGNGVGAKNGILFKTAATLENAGKCNIVILDKTGTITKGEPVVTDVFLAEAITESGYSAEENLNAELEFVRLAGILESKSNHPLARAVATHAVNLCADMDVPVDDFSEISGNGLEGTIEGAVIRCGNLDFISKYANIPEEVSKRAYGLSIRGKTPLFFAKDNIFVGIIAVADTIKDDSAQAIEELKNMGIRVVMMTGDNENTARAIAAKAGINEVYAGVLPGGKKDIADELMKQGKVVMVGDGINDAPALTAADVGIAIGAGTDVAVDAADIVLMRNSLLDVSGAIRLSKGTLANIRRNLFWAFIYNVIGIPIAAGCFIELFGLKLSPMFGAAAMSLSSFFVVTNALGLNLFDIRDASKDKKMYNKSKVRKKTDEDEDPDNEIIVSSLSKAEEINMTKTISIEGMMCNHCENTVKAALEAVEGVTEAVVSHEKNTAVVTLNLDVSDDILKKAIEEKDYKVIEIK</sequence>
<dbReference type="NCBIfam" id="TIGR00003">
    <property type="entry name" value="copper ion binding protein"/>
    <property type="match status" value="2"/>
</dbReference>
<evidence type="ECO:0000256" key="18">
    <source>
        <dbReference type="ARBA" id="ARBA00029719"/>
    </source>
</evidence>
<feature type="domain" description="HMA" evidence="22">
    <location>
        <begin position="823"/>
        <end position="888"/>
    </location>
</feature>
<keyword evidence="8" id="KW-0677">Repeat</keyword>
<evidence type="ECO:0000256" key="3">
    <source>
        <dbReference type="ARBA" id="ARBA00012517"/>
    </source>
</evidence>
<dbReference type="NCBIfam" id="TIGR01494">
    <property type="entry name" value="ATPase_P-type"/>
    <property type="match status" value="2"/>
</dbReference>
<evidence type="ECO:0000256" key="4">
    <source>
        <dbReference type="ARBA" id="ARBA00015102"/>
    </source>
</evidence>
<dbReference type="InterPro" id="IPR027256">
    <property type="entry name" value="P-typ_ATPase_IB"/>
</dbReference>
<dbReference type="FunFam" id="3.40.50.1000:FF:000144">
    <property type="entry name" value="copper-transporting ATPase 1 isoform X2"/>
    <property type="match status" value="1"/>
</dbReference>
<dbReference type="PRINTS" id="PR00119">
    <property type="entry name" value="CATATPASE"/>
</dbReference>
<organism evidence="23 24">
    <name type="scientific">Butyrivibrio hungatei</name>
    <dbReference type="NCBI Taxonomy" id="185008"/>
    <lineage>
        <taxon>Bacteria</taxon>
        <taxon>Bacillati</taxon>
        <taxon>Bacillota</taxon>
        <taxon>Clostridia</taxon>
        <taxon>Lachnospirales</taxon>
        <taxon>Lachnospiraceae</taxon>
        <taxon>Butyrivibrio</taxon>
    </lineage>
</organism>
<feature type="transmembrane region" description="Helical" evidence="21">
    <location>
        <begin position="407"/>
        <end position="428"/>
    </location>
</feature>
<dbReference type="EC" id="7.2.2.8" evidence="3"/>
<evidence type="ECO:0000256" key="19">
    <source>
        <dbReference type="ARBA" id="ARBA00033239"/>
    </source>
</evidence>
<keyword evidence="9 21" id="KW-0547">Nucleotide-binding</keyword>
<dbReference type="InterPro" id="IPR059000">
    <property type="entry name" value="ATPase_P-type_domA"/>
</dbReference>
<evidence type="ECO:0000256" key="7">
    <source>
        <dbReference type="ARBA" id="ARBA00022723"/>
    </source>
</evidence>
<feature type="transmembrane region" description="Helical" evidence="21">
    <location>
        <begin position="143"/>
        <end position="161"/>
    </location>
</feature>
<dbReference type="InterPro" id="IPR044492">
    <property type="entry name" value="P_typ_ATPase_HD_dom"/>
</dbReference>
<dbReference type="InterPro" id="IPR023299">
    <property type="entry name" value="ATPase_P-typ_cyto_dom_N"/>
</dbReference>
<dbReference type="NCBIfam" id="TIGR01525">
    <property type="entry name" value="ATPase-IB_hvy"/>
    <property type="match status" value="1"/>
</dbReference>
<dbReference type="SUPFAM" id="SSF81653">
    <property type="entry name" value="Calcium ATPase, transduction domain A"/>
    <property type="match status" value="1"/>
</dbReference>
<dbReference type="CDD" id="cd02094">
    <property type="entry name" value="P-type_ATPase_Cu-like"/>
    <property type="match status" value="1"/>
</dbReference>
<comment type="subcellular location">
    <subcellularLocation>
        <location evidence="1">Cell membrane</location>
        <topology evidence="1">Multi-pass membrane protein</topology>
    </subcellularLocation>
</comment>